<dbReference type="EMBL" id="CP034463">
    <property type="protein sequence ID" value="AZP21540.1"/>
    <property type="molecule type" value="Genomic_DNA"/>
</dbReference>
<keyword evidence="1" id="KW-0378">Hydrolase</keyword>
<dbReference type="SUPFAM" id="SSF51445">
    <property type="entry name" value="(Trans)glycosidases"/>
    <property type="match status" value="1"/>
</dbReference>
<dbReference type="PANTHER" id="PTHR42976">
    <property type="entry name" value="BIFUNCTIONAL CHITINASE/LYSOZYME-RELATED"/>
    <property type="match status" value="1"/>
</dbReference>
<dbReference type="Pfam" id="PF02018">
    <property type="entry name" value="CBM_4_9"/>
    <property type="match status" value="1"/>
</dbReference>
<dbReference type="GO" id="GO:0016798">
    <property type="term" value="F:hydrolase activity, acting on glycosyl bonds"/>
    <property type="evidence" value="ECO:0007669"/>
    <property type="project" value="UniProtKB-KW"/>
</dbReference>
<dbReference type="PANTHER" id="PTHR42976:SF1">
    <property type="entry name" value="GH18 DOMAIN-CONTAINING PROTEIN-RELATED"/>
    <property type="match status" value="1"/>
</dbReference>
<keyword evidence="3" id="KW-0119">Carbohydrate metabolism</keyword>
<keyword evidence="2" id="KW-0326">Glycosidase</keyword>
<dbReference type="Pfam" id="PF00041">
    <property type="entry name" value="fn3"/>
    <property type="match status" value="1"/>
</dbReference>
<feature type="compositionally biased region" description="Polar residues" evidence="4">
    <location>
        <begin position="176"/>
        <end position="188"/>
    </location>
</feature>
<dbReference type="KEGG" id="saqu:EJC51_38940"/>
<evidence type="ECO:0000256" key="4">
    <source>
        <dbReference type="SAM" id="MobiDB-lite"/>
    </source>
</evidence>
<sequence>MRNPLSNPSRRPRRRLLALLATAGLALTGAVALPGTAQAANILTNPGLESGSLSPWSCTGNLGSVVSSPVHSGSKALAGAVSSSDNAKCSQTVAVKPNTAYTLSGWVRGSYVYLGVDGGASTWTSSPSAYAQLSVGFTTGASQTSATIYTHGWYAQGTYYADDISLDGPGGGGGSDTQAPTAPTSLRSTAKTSSTVSLAWNASTDNVGVTAYDIYSGSNQVLSVSGTTATVSGLSAGTAYTFTVKARDAAGNTSAASNAVSVTTDTGGGGGTGFKQAAPYLYEGWGDPPSVSTVMSSTGIKWFTMAFMLDGGGCNPMWDSNRPLTGGVDQTVINQIRSAGGDIVPSFGGWQGSKLGANCSSASALAAALQKVIDAYSLKAIDMDIENTDEFENEAVQARILTALKTVKANNPGLKTIVTFGTSTTGPTYYGNRLIEQAKSIGADIDVFTIMPFDFGGGSDMYGNTVNATEGLKAKLKSTFGWDDATAYAHIGISGMNGLSDQQELTSPAIWTQIRDWANSHHIARLAFWSVNRDRPCAGGGVVSNCSGISQNNWQFTSITAGFTG</sequence>
<dbReference type="InterPro" id="IPR008979">
    <property type="entry name" value="Galactose-bd-like_sf"/>
</dbReference>
<feature type="domain" description="GH18" evidence="7">
    <location>
        <begin position="274"/>
        <end position="565"/>
    </location>
</feature>
<feature type="domain" description="Fibronectin type-III" evidence="6">
    <location>
        <begin position="182"/>
        <end position="267"/>
    </location>
</feature>
<evidence type="ECO:0000313" key="9">
    <source>
        <dbReference type="Proteomes" id="UP000280197"/>
    </source>
</evidence>
<proteinExistence type="predicted"/>
<dbReference type="InterPro" id="IPR036116">
    <property type="entry name" value="FN3_sf"/>
</dbReference>
<evidence type="ECO:0000259" key="7">
    <source>
        <dbReference type="PROSITE" id="PS51910"/>
    </source>
</evidence>
<dbReference type="Proteomes" id="UP000280197">
    <property type="component" value="Chromosome"/>
</dbReference>
<dbReference type="PROSITE" id="PS51910">
    <property type="entry name" value="GH18_2"/>
    <property type="match status" value="1"/>
</dbReference>
<feature type="signal peptide" evidence="5">
    <location>
        <begin position="1"/>
        <end position="39"/>
    </location>
</feature>
<dbReference type="Gene3D" id="2.60.120.260">
    <property type="entry name" value="Galactose-binding domain-like"/>
    <property type="match status" value="1"/>
</dbReference>
<dbReference type="PROSITE" id="PS51318">
    <property type="entry name" value="TAT"/>
    <property type="match status" value="1"/>
</dbReference>
<dbReference type="SUPFAM" id="SSF49785">
    <property type="entry name" value="Galactose-binding domain-like"/>
    <property type="match status" value="1"/>
</dbReference>
<evidence type="ECO:0000256" key="5">
    <source>
        <dbReference type="SAM" id="SignalP"/>
    </source>
</evidence>
<dbReference type="SUPFAM" id="SSF49265">
    <property type="entry name" value="Fibronectin type III"/>
    <property type="match status" value="1"/>
</dbReference>
<dbReference type="InterPro" id="IPR052750">
    <property type="entry name" value="GH18_Chitinase"/>
</dbReference>
<dbReference type="CDD" id="cd06543">
    <property type="entry name" value="GH18_PF-ChiA-like"/>
    <property type="match status" value="1"/>
</dbReference>
<dbReference type="PROSITE" id="PS50853">
    <property type="entry name" value="FN3"/>
    <property type="match status" value="1"/>
</dbReference>
<dbReference type="InterPro" id="IPR006311">
    <property type="entry name" value="TAT_signal"/>
</dbReference>
<dbReference type="GO" id="GO:0000272">
    <property type="term" value="P:polysaccharide catabolic process"/>
    <property type="evidence" value="ECO:0007669"/>
    <property type="project" value="UniProtKB-KW"/>
</dbReference>
<dbReference type="InterPro" id="IPR001223">
    <property type="entry name" value="Glyco_hydro18_cat"/>
</dbReference>
<keyword evidence="5" id="KW-0732">Signal</keyword>
<dbReference type="InterPro" id="IPR013783">
    <property type="entry name" value="Ig-like_fold"/>
</dbReference>
<evidence type="ECO:0000256" key="3">
    <source>
        <dbReference type="ARBA" id="ARBA00023326"/>
    </source>
</evidence>
<keyword evidence="9" id="KW-1185">Reference proteome</keyword>
<feature type="region of interest" description="Disordered" evidence="4">
    <location>
        <begin position="169"/>
        <end position="188"/>
    </location>
</feature>
<evidence type="ECO:0000256" key="1">
    <source>
        <dbReference type="ARBA" id="ARBA00022801"/>
    </source>
</evidence>
<protein>
    <submittedName>
        <fullName evidence="8">Chitinase</fullName>
    </submittedName>
</protein>
<dbReference type="Gene3D" id="3.20.20.80">
    <property type="entry name" value="Glycosidases"/>
    <property type="match status" value="1"/>
</dbReference>
<evidence type="ECO:0000259" key="6">
    <source>
        <dbReference type="PROSITE" id="PS50853"/>
    </source>
</evidence>
<dbReference type="InterPro" id="IPR017853">
    <property type="entry name" value="GH"/>
</dbReference>
<name>A0A3Q9C5Y0_9ACTN</name>
<evidence type="ECO:0000313" key="8">
    <source>
        <dbReference type="EMBL" id="AZP21540.1"/>
    </source>
</evidence>
<accession>A0A3Q9C5Y0</accession>
<dbReference type="CDD" id="cd00063">
    <property type="entry name" value="FN3"/>
    <property type="match status" value="1"/>
</dbReference>
<keyword evidence="3" id="KW-0624">Polysaccharide degradation</keyword>
<dbReference type="RefSeq" id="WP_126275372.1">
    <property type="nucleotide sequence ID" value="NZ_CP034463.1"/>
</dbReference>
<reference evidence="8 9" key="1">
    <citation type="submission" date="2018-12" db="EMBL/GenBank/DDBJ databases">
        <authorList>
            <person name="Li K."/>
        </authorList>
    </citation>
    <scope>NUCLEOTIDE SEQUENCE [LARGE SCALE GENOMIC DNA]</scope>
    <source>
        <strain evidence="9">CR22</strain>
    </source>
</reference>
<dbReference type="SMART" id="SM00060">
    <property type="entry name" value="FN3"/>
    <property type="match status" value="1"/>
</dbReference>
<evidence type="ECO:0000256" key="2">
    <source>
        <dbReference type="ARBA" id="ARBA00023295"/>
    </source>
</evidence>
<dbReference type="AlphaFoldDB" id="A0A3Q9C5Y0"/>
<gene>
    <name evidence="8" type="ORF">EJC51_38940</name>
</gene>
<dbReference type="InterPro" id="IPR003961">
    <property type="entry name" value="FN3_dom"/>
</dbReference>
<feature type="chain" id="PRO_5018669948" evidence="5">
    <location>
        <begin position="40"/>
        <end position="565"/>
    </location>
</feature>
<dbReference type="InterPro" id="IPR003305">
    <property type="entry name" value="CenC_carb-bd"/>
</dbReference>
<dbReference type="Gene3D" id="2.60.40.10">
    <property type="entry name" value="Immunoglobulins"/>
    <property type="match status" value="1"/>
</dbReference>
<organism evidence="8 9">
    <name type="scientific">Streptomyces aquilus</name>
    <dbReference type="NCBI Taxonomy" id="2548456"/>
    <lineage>
        <taxon>Bacteria</taxon>
        <taxon>Bacillati</taxon>
        <taxon>Actinomycetota</taxon>
        <taxon>Actinomycetes</taxon>
        <taxon>Kitasatosporales</taxon>
        <taxon>Streptomycetaceae</taxon>
        <taxon>Streptomyces</taxon>
    </lineage>
</organism>